<dbReference type="OrthoDB" id="9771791at2"/>
<dbReference type="InterPro" id="IPR020625">
    <property type="entry name" value="Schiff_base-form_aldolases_AS"/>
</dbReference>
<dbReference type="RefSeq" id="WP_075078400.1">
    <property type="nucleotide sequence ID" value="NZ_BDCO01000002.1"/>
</dbReference>
<dbReference type="InterPro" id="IPR013785">
    <property type="entry name" value="Aldolase_TIM"/>
</dbReference>
<dbReference type="SMART" id="SM01130">
    <property type="entry name" value="DHDPS"/>
    <property type="match status" value="1"/>
</dbReference>
<feature type="active site" description="Proton donor/acceptor" evidence="4">
    <location>
        <position position="137"/>
    </location>
</feature>
<feature type="binding site" evidence="5">
    <location>
        <position position="209"/>
    </location>
    <ligand>
        <name>pyruvate</name>
        <dbReference type="ChEBI" id="CHEBI:15361"/>
    </ligand>
</feature>
<dbReference type="InterPro" id="IPR002220">
    <property type="entry name" value="DapA-like"/>
</dbReference>
<comment type="caution">
    <text evidence="6">The sequence shown here is derived from an EMBL/GenBank/DDBJ whole genome shotgun (WGS) entry which is preliminary data.</text>
</comment>
<dbReference type="InParanoid" id="A0A146G4L8"/>
<proteinExistence type="inferred from homology"/>
<dbReference type="STRING" id="690879.TSACC_2969"/>
<dbReference type="PROSITE" id="PS00666">
    <property type="entry name" value="DHDPS_2"/>
    <property type="match status" value="1"/>
</dbReference>
<dbReference type="FunCoup" id="A0A146G4L8">
    <property type="interactions" value="340"/>
</dbReference>
<evidence type="ECO:0000256" key="4">
    <source>
        <dbReference type="PIRSR" id="PIRSR001365-1"/>
    </source>
</evidence>
<keyword evidence="2" id="KW-0704">Schiff base</keyword>
<dbReference type="Pfam" id="PF00701">
    <property type="entry name" value="DHDPS"/>
    <property type="match status" value="1"/>
</dbReference>
<dbReference type="CDD" id="cd00408">
    <property type="entry name" value="DHDPS-like"/>
    <property type="match status" value="1"/>
</dbReference>
<dbReference type="AlphaFoldDB" id="A0A146G4L8"/>
<dbReference type="GO" id="GO:0005829">
    <property type="term" value="C:cytosol"/>
    <property type="evidence" value="ECO:0007669"/>
    <property type="project" value="TreeGrafter"/>
</dbReference>
<feature type="active site" description="Schiff-base intermediate with substrate" evidence="4">
    <location>
        <position position="165"/>
    </location>
</feature>
<dbReference type="SUPFAM" id="SSF51569">
    <property type="entry name" value="Aldolase"/>
    <property type="match status" value="1"/>
</dbReference>
<sequence length="320" mass="35683">MALPHFQGIFPPLVTPLSSPDKLDVAGLERLIEHVLSGGVHGLFILGTTGEAPSLDHNLRKELIQRTCRQVRDRVPVLVGITDTAIVEAKEMSRLAANYGASAVVLAPPYYFPNSQTELVEYIERLAPALPLPLVLYNMPTHTKTMFELDSLQRLMEVENIIGFKDSSGNMLYYHQVLSSLSIRPDWSVLMGPEELLGEAVLFGGHGGVCGGANLCPQLYVDLYEAARWRNIERVLDLHHRVMRISSTIYRVGKYGSSFIKGLKCSLSLLGICDDFMSEPFHRFYDVDRARLHELLEELGVTVSNPYPASDDPVMTSLMR</sequence>
<evidence type="ECO:0000313" key="7">
    <source>
        <dbReference type="Proteomes" id="UP000076023"/>
    </source>
</evidence>
<accession>A0A146G4L8</accession>
<evidence type="ECO:0000256" key="1">
    <source>
        <dbReference type="ARBA" id="ARBA00023239"/>
    </source>
</evidence>
<keyword evidence="1 3" id="KW-0456">Lyase</keyword>
<evidence type="ECO:0000256" key="2">
    <source>
        <dbReference type="ARBA" id="ARBA00023270"/>
    </source>
</evidence>
<evidence type="ECO:0000256" key="3">
    <source>
        <dbReference type="PIRNR" id="PIRNR001365"/>
    </source>
</evidence>
<reference evidence="7" key="1">
    <citation type="journal article" date="2017" name="Genome Announc.">
        <title>Draft Genome Sequence of Terrimicrobium sacchariphilum NM-5T, a Facultative Anaerobic Soil Bacterium of the Class Spartobacteria.</title>
        <authorList>
            <person name="Qiu Y.L."/>
            <person name="Tourlousse D.M."/>
            <person name="Matsuura N."/>
            <person name="Ohashi A."/>
            <person name="Sekiguchi Y."/>
        </authorList>
    </citation>
    <scope>NUCLEOTIDE SEQUENCE [LARGE SCALE GENOMIC DNA]</scope>
    <source>
        <strain evidence="7">NM-5</strain>
    </source>
</reference>
<dbReference type="PANTHER" id="PTHR42849:SF1">
    <property type="entry name" value="N-ACETYLNEURAMINATE LYASE"/>
    <property type="match status" value="1"/>
</dbReference>
<name>A0A146G4L8_TERSA</name>
<gene>
    <name evidence="6" type="ORF">TSACC_2969</name>
</gene>
<keyword evidence="7" id="KW-1185">Reference proteome</keyword>
<dbReference type="PANTHER" id="PTHR42849">
    <property type="entry name" value="N-ACETYLNEURAMINATE LYASE"/>
    <property type="match status" value="1"/>
</dbReference>
<comment type="similarity">
    <text evidence="3">Belongs to the DapA family.</text>
</comment>
<evidence type="ECO:0000313" key="6">
    <source>
        <dbReference type="EMBL" id="GAT32570.1"/>
    </source>
</evidence>
<feature type="binding site" evidence="5">
    <location>
        <position position="49"/>
    </location>
    <ligand>
        <name>pyruvate</name>
        <dbReference type="ChEBI" id="CHEBI:15361"/>
    </ligand>
</feature>
<dbReference type="PRINTS" id="PR00146">
    <property type="entry name" value="DHPICSNTHASE"/>
</dbReference>
<dbReference type="Gene3D" id="3.20.20.70">
    <property type="entry name" value="Aldolase class I"/>
    <property type="match status" value="1"/>
</dbReference>
<dbReference type="GO" id="GO:0019262">
    <property type="term" value="P:N-acetylneuraminate catabolic process"/>
    <property type="evidence" value="ECO:0007669"/>
    <property type="project" value="TreeGrafter"/>
</dbReference>
<protein>
    <submittedName>
        <fullName evidence="6">4-hydroxy-tetrahydrodipicolinate synthase</fullName>
    </submittedName>
</protein>
<organism evidence="6 7">
    <name type="scientific">Terrimicrobium sacchariphilum</name>
    <dbReference type="NCBI Taxonomy" id="690879"/>
    <lineage>
        <taxon>Bacteria</taxon>
        <taxon>Pseudomonadati</taxon>
        <taxon>Verrucomicrobiota</taxon>
        <taxon>Terrimicrobiia</taxon>
        <taxon>Terrimicrobiales</taxon>
        <taxon>Terrimicrobiaceae</taxon>
        <taxon>Terrimicrobium</taxon>
    </lineage>
</organism>
<dbReference type="GO" id="GO:0008747">
    <property type="term" value="F:N-acetylneuraminate lyase activity"/>
    <property type="evidence" value="ECO:0007669"/>
    <property type="project" value="TreeGrafter"/>
</dbReference>
<dbReference type="EMBL" id="BDCO01000002">
    <property type="protein sequence ID" value="GAT32570.1"/>
    <property type="molecule type" value="Genomic_DNA"/>
</dbReference>
<dbReference type="PIRSF" id="PIRSF001365">
    <property type="entry name" value="DHDPS"/>
    <property type="match status" value="1"/>
</dbReference>
<dbReference type="Proteomes" id="UP000076023">
    <property type="component" value="Unassembled WGS sequence"/>
</dbReference>
<evidence type="ECO:0000256" key="5">
    <source>
        <dbReference type="PIRSR" id="PIRSR001365-2"/>
    </source>
</evidence>